<proteinExistence type="evidence at transcript level"/>
<sequence>MSDLALLTRGRQNRVPLIERRQGKCSAHRMWIDLPQPNALPKLETVSTGKELPQKESKRAPKSRIDSELQELKGSMELGFEFRKDQLTPRLLNLLPGLKRLLDHENSTDILGFEESPLENWELPNLNAAEVDMKEHIKLWARSVASTLKNYYEQHVNVSV</sequence>
<dbReference type="PANTHER" id="PTHR33785:SF2">
    <property type="entry name" value="DUF1685 DOMAIN-CONTAINING PROTEIN"/>
    <property type="match status" value="1"/>
</dbReference>
<dbReference type="PANTHER" id="PTHR33785">
    <property type="entry name" value="OS06G0550800 PROTEIN"/>
    <property type="match status" value="1"/>
</dbReference>
<evidence type="ECO:0000256" key="1">
    <source>
        <dbReference type="SAM" id="MobiDB-lite"/>
    </source>
</evidence>
<name>D5ABT5_PICSI</name>
<feature type="region of interest" description="Disordered" evidence="1">
    <location>
        <begin position="46"/>
        <end position="65"/>
    </location>
</feature>
<dbReference type="EMBL" id="BT123700">
    <property type="protein sequence ID" value="ADE77004.1"/>
    <property type="molecule type" value="mRNA"/>
</dbReference>
<accession>D5ABT5</accession>
<dbReference type="AlphaFoldDB" id="D5ABT5"/>
<dbReference type="Pfam" id="PF07939">
    <property type="entry name" value="DUF1685"/>
    <property type="match status" value="1"/>
</dbReference>
<dbReference type="InterPro" id="IPR012881">
    <property type="entry name" value="DUF1685"/>
</dbReference>
<protein>
    <submittedName>
        <fullName evidence="2">Uncharacterized protein</fullName>
    </submittedName>
</protein>
<organism evidence="2">
    <name type="scientific">Picea sitchensis</name>
    <name type="common">Sitka spruce</name>
    <name type="synonym">Pinus sitchensis</name>
    <dbReference type="NCBI Taxonomy" id="3332"/>
    <lineage>
        <taxon>Eukaryota</taxon>
        <taxon>Viridiplantae</taxon>
        <taxon>Streptophyta</taxon>
        <taxon>Embryophyta</taxon>
        <taxon>Tracheophyta</taxon>
        <taxon>Spermatophyta</taxon>
        <taxon>Pinopsida</taxon>
        <taxon>Pinidae</taxon>
        <taxon>Conifers I</taxon>
        <taxon>Pinales</taxon>
        <taxon>Pinaceae</taxon>
        <taxon>Picea</taxon>
    </lineage>
</organism>
<reference evidence="2" key="1">
    <citation type="submission" date="2010-04" db="EMBL/GenBank/DDBJ databases">
        <authorList>
            <person name="Reid K.E."/>
            <person name="Liao N."/>
            <person name="Chan S."/>
            <person name="Docking R."/>
            <person name="Taylor G."/>
            <person name="Moore R."/>
            <person name="Mayo M."/>
            <person name="Munro S."/>
            <person name="King J."/>
            <person name="Yanchuk A."/>
            <person name="Holt R."/>
            <person name="Jones S."/>
            <person name="Marra M."/>
            <person name="Ritland C.E."/>
            <person name="Ritland K."/>
            <person name="Bohlmann J."/>
        </authorList>
    </citation>
    <scope>NUCLEOTIDE SEQUENCE</scope>
    <source>
        <tissue evidence="2">Bud</tissue>
    </source>
</reference>
<evidence type="ECO:0000313" key="2">
    <source>
        <dbReference type="EMBL" id="ADE77004.1"/>
    </source>
</evidence>
<feature type="compositionally biased region" description="Basic and acidic residues" evidence="1">
    <location>
        <begin position="52"/>
        <end position="65"/>
    </location>
</feature>